<dbReference type="GO" id="GO:0016747">
    <property type="term" value="F:acyltransferase activity, transferring groups other than amino-acyl groups"/>
    <property type="evidence" value="ECO:0007669"/>
    <property type="project" value="InterPro"/>
</dbReference>
<proteinExistence type="predicted"/>
<evidence type="ECO:0000256" key="1">
    <source>
        <dbReference type="SAM" id="Phobius"/>
    </source>
</evidence>
<dbReference type="InterPro" id="IPR050879">
    <property type="entry name" value="Acyltransferase_3"/>
</dbReference>
<reference evidence="4" key="2">
    <citation type="submission" date="2020-04" db="EMBL/GenBank/DDBJ databases">
        <authorList>
            <consortium name="NCBI Genome Project"/>
        </authorList>
    </citation>
    <scope>NUCLEOTIDE SEQUENCE</scope>
    <source>
        <strain evidence="4">CBS 342.82</strain>
    </source>
</reference>
<feature type="transmembrane region" description="Helical" evidence="1">
    <location>
        <begin position="181"/>
        <end position="200"/>
    </location>
</feature>
<feature type="transmembrane region" description="Helical" evidence="1">
    <location>
        <begin position="131"/>
        <end position="150"/>
    </location>
</feature>
<reference evidence="4" key="1">
    <citation type="submission" date="2020-01" db="EMBL/GenBank/DDBJ databases">
        <authorList>
            <consortium name="DOE Joint Genome Institute"/>
            <person name="Haridas S."/>
            <person name="Albert R."/>
            <person name="Binder M."/>
            <person name="Bloem J."/>
            <person name="Labutti K."/>
            <person name="Salamov A."/>
            <person name="Andreopoulos B."/>
            <person name="Baker S.E."/>
            <person name="Barry K."/>
            <person name="Bills G."/>
            <person name="Bluhm B.H."/>
            <person name="Cannon C."/>
            <person name="Castanera R."/>
            <person name="Culley D.E."/>
            <person name="Daum C."/>
            <person name="Ezra D."/>
            <person name="Gonzalez J.B."/>
            <person name="Henrissat B."/>
            <person name="Kuo A."/>
            <person name="Liang C."/>
            <person name="Lipzen A."/>
            <person name="Lutzoni F."/>
            <person name="Magnuson J."/>
            <person name="Mondo S."/>
            <person name="Nolan M."/>
            <person name="Ohm R."/>
            <person name="Pangilinan J."/>
            <person name="Park H.-J."/>
            <person name="Ramirez L."/>
            <person name="Alfaro M."/>
            <person name="Sun H."/>
            <person name="Tritt A."/>
            <person name="Yoshinaga Y."/>
            <person name="Zwiers L.-H."/>
            <person name="Turgeon B.G."/>
            <person name="Goodwin S.B."/>
            <person name="Spatafora J.W."/>
            <person name="Crous P.W."/>
            <person name="Grigoriev I.V."/>
        </authorList>
    </citation>
    <scope>NUCLEOTIDE SEQUENCE</scope>
    <source>
        <strain evidence="4">CBS 342.82</strain>
    </source>
</reference>
<evidence type="ECO:0000313" key="3">
    <source>
        <dbReference type="Proteomes" id="UP000504637"/>
    </source>
</evidence>
<dbReference type="AlphaFoldDB" id="A0A6J3LSM0"/>
<keyword evidence="1" id="KW-0812">Transmembrane</keyword>
<evidence type="ECO:0000313" key="4">
    <source>
        <dbReference type="RefSeq" id="XP_033455664.1"/>
    </source>
</evidence>
<protein>
    <recommendedName>
        <fullName evidence="2">Acyltransferase 3 domain-containing protein</fullName>
    </recommendedName>
</protein>
<dbReference type="OrthoDB" id="5819582at2759"/>
<evidence type="ECO:0000259" key="2">
    <source>
        <dbReference type="Pfam" id="PF01757"/>
    </source>
</evidence>
<dbReference type="GeneID" id="54359768"/>
<feature type="transmembrane region" description="Helical" evidence="1">
    <location>
        <begin position="324"/>
        <end position="344"/>
    </location>
</feature>
<dbReference type="InterPro" id="IPR002656">
    <property type="entry name" value="Acyl_transf_3_dom"/>
</dbReference>
<dbReference type="PANTHER" id="PTHR23028:SF134">
    <property type="entry name" value="PUTATIVE (AFU_ORTHOLOGUE AFUA_4G08520)-RELATED"/>
    <property type="match status" value="1"/>
</dbReference>
<dbReference type="Proteomes" id="UP000504637">
    <property type="component" value="Unplaced"/>
</dbReference>
<feature type="transmembrane region" description="Helical" evidence="1">
    <location>
        <begin position="212"/>
        <end position="230"/>
    </location>
</feature>
<organism evidence="4">
    <name type="scientific">Dissoconium aciculare CBS 342.82</name>
    <dbReference type="NCBI Taxonomy" id="1314786"/>
    <lineage>
        <taxon>Eukaryota</taxon>
        <taxon>Fungi</taxon>
        <taxon>Dikarya</taxon>
        <taxon>Ascomycota</taxon>
        <taxon>Pezizomycotina</taxon>
        <taxon>Dothideomycetes</taxon>
        <taxon>Dothideomycetidae</taxon>
        <taxon>Mycosphaerellales</taxon>
        <taxon>Dissoconiaceae</taxon>
        <taxon>Dissoconium</taxon>
    </lineage>
</organism>
<name>A0A6J3LSM0_9PEZI</name>
<reference evidence="4" key="3">
    <citation type="submission" date="2025-08" db="UniProtKB">
        <authorList>
            <consortium name="RefSeq"/>
        </authorList>
    </citation>
    <scope>IDENTIFICATION</scope>
    <source>
        <strain evidence="4">CBS 342.82</strain>
    </source>
</reference>
<dbReference type="PANTHER" id="PTHR23028">
    <property type="entry name" value="ACETYLTRANSFERASE"/>
    <property type="match status" value="1"/>
</dbReference>
<feature type="domain" description="Acyltransferase 3" evidence="2">
    <location>
        <begin position="83"/>
        <end position="490"/>
    </location>
</feature>
<sequence>MESFDVDDYEHSSHDLPPLRPSFKDRLLHFLPFSAASRKGYSLDVGSGIQNAAATTARPHTARGLIRTLFNYPDADMKLRGTAWLDGLRGLAAFEVFIFHYNHDWVDEGLSWGNDEFSDPAWWRAPIVRTIYGSGSAAVCVFFAISGYVLSHRILGLYRQQRHEEAYSALSSAVFRRAIRLYLPVFLLSGFLMLLCSISDKIPKATPYEPQATFLLEVAHWVTTMVHMIVPLRYPDRWDYLIDQYGGGVSWTIPLEYYGSIVVFIALLFVSRTRSLATRLGLILLMVAHSFIKDDWMAGQFLLGMAFADYQLGPTRPKTPSASTIRRTVVAISNWSLFAFGFYLSGIPGFHAKPLPPTADPSKPALPTDPFPVMPRPGFDWIAQPLADLGLYRDRAADRYLECLAGMCTIVGIGHTRPLQRLLELRPVQYLGRVSFGLYLCHVPLRAWLRTLDPLYLRLFHEDPDVPLAQREENWAYFAAYVCRMVPIILVNLVVAGLFERFVDRPSVALGKNLELWCLKWTSRDDGSPGGPEYVPLARTESLPLESLDADGRRGVMVGDVAAQEVGVVPVAAKATAVKTSGRESLHLR</sequence>
<gene>
    <name evidence="4" type="ORF">K489DRAFT_327199</name>
</gene>
<keyword evidence="1" id="KW-0472">Membrane</keyword>
<keyword evidence="3" id="KW-1185">Reference proteome</keyword>
<dbReference type="RefSeq" id="XP_033455664.1">
    <property type="nucleotide sequence ID" value="XM_033601968.1"/>
</dbReference>
<dbReference type="Pfam" id="PF01757">
    <property type="entry name" value="Acyl_transf_3"/>
    <property type="match status" value="1"/>
</dbReference>
<accession>A0A6J3LSM0</accession>
<feature type="transmembrane region" description="Helical" evidence="1">
    <location>
        <begin position="475"/>
        <end position="499"/>
    </location>
</feature>
<keyword evidence="1" id="KW-1133">Transmembrane helix</keyword>
<feature type="transmembrane region" description="Helical" evidence="1">
    <location>
        <begin position="250"/>
        <end position="269"/>
    </location>
</feature>